<evidence type="ECO:0000256" key="3">
    <source>
        <dbReference type="ARBA" id="ARBA00022676"/>
    </source>
</evidence>
<keyword evidence="6 8" id="KW-1133">Transmembrane helix</keyword>
<keyword evidence="5 8" id="KW-0812">Transmembrane</keyword>
<protein>
    <submittedName>
        <fullName evidence="10">ArnT family glycosyltransferase</fullName>
        <ecNumber evidence="10">2.4.-.-</ecNumber>
    </submittedName>
</protein>
<evidence type="ECO:0000256" key="5">
    <source>
        <dbReference type="ARBA" id="ARBA00022692"/>
    </source>
</evidence>
<comment type="caution">
    <text evidence="10">The sequence shown here is derived from an EMBL/GenBank/DDBJ whole genome shotgun (WGS) entry which is preliminary data.</text>
</comment>
<keyword evidence="11" id="KW-1185">Reference proteome</keyword>
<keyword evidence="2" id="KW-1003">Cell membrane</keyword>
<evidence type="ECO:0000313" key="10">
    <source>
        <dbReference type="EMBL" id="MFC4127712.1"/>
    </source>
</evidence>
<feature type="transmembrane region" description="Helical" evidence="8">
    <location>
        <begin position="208"/>
        <end position="226"/>
    </location>
</feature>
<evidence type="ECO:0000256" key="6">
    <source>
        <dbReference type="ARBA" id="ARBA00022989"/>
    </source>
</evidence>
<evidence type="ECO:0000256" key="1">
    <source>
        <dbReference type="ARBA" id="ARBA00004651"/>
    </source>
</evidence>
<evidence type="ECO:0000256" key="8">
    <source>
        <dbReference type="SAM" id="Phobius"/>
    </source>
</evidence>
<feature type="domain" description="Glycosyltransferase RgtA/B/C/D-like" evidence="9">
    <location>
        <begin position="66"/>
        <end position="226"/>
    </location>
</feature>
<dbReference type="InterPro" id="IPR050297">
    <property type="entry name" value="LipidA_mod_glycosyltrf_83"/>
</dbReference>
<dbReference type="RefSeq" id="WP_378553350.1">
    <property type="nucleotide sequence ID" value="NZ_JBHSBA010000015.1"/>
</dbReference>
<keyword evidence="4 10" id="KW-0808">Transferase</keyword>
<gene>
    <name evidence="10" type="ORF">ACFOW8_22560</name>
</gene>
<dbReference type="PANTHER" id="PTHR33908:SF11">
    <property type="entry name" value="MEMBRANE PROTEIN"/>
    <property type="match status" value="1"/>
</dbReference>
<feature type="transmembrane region" description="Helical" evidence="8">
    <location>
        <begin position="307"/>
        <end position="326"/>
    </location>
</feature>
<dbReference type="Pfam" id="PF13231">
    <property type="entry name" value="PMT_2"/>
    <property type="match status" value="1"/>
</dbReference>
<evidence type="ECO:0000256" key="7">
    <source>
        <dbReference type="ARBA" id="ARBA00023136"/>
    </source>
</evidence>
<dbReference type="InterPro" id="IPR038731">
    <property type="entry name" value="RgtA/B/C-like"/>
</dbReference>
<evidence type="ECO:0000256" key="2">
    <source>
        <dbReference type="ARBA" id="ARBA00022475"/>
    </source>
</evidence>
<dbReference type="PANTHER" id="PTHR33908">
    <property type="entry name" value="MANNOSYLTRANSFERASE YKCB-RELATED"/>
    <property type="match status" value="1"/>
</dbReference>
<feature type="transmembrane region" description="Helical" evidence="8">
    <location>
        <begin position="246"/>
        <end position="270"/>
    </location>
</feature>
<dbReference type="EC" id="2.4.-.-" evidence="10"/>
<reference evidence="11" key="1">
    <citation type="journal article" date="2019" name="Int. J. Syst. Evol. Microbiol.">
        <title>The Global Catalogue of Microorganisms (GCM) 10K type strain sequencing project: providing services to taxonomists for standard genome sequencing and annotation.</title>
        <authorList>
            <consortium name="The Broad Institute Genomics Platform"/>
            <consortium name="The Broad Institute Genome Sequencing Center for Infectious Disease"/>
            <person name="Wu L."/>
            <person name="Ma J."/>
        </authorList>
    </citation>
    <scope>NUCLEOTIDE SEQUENCE [LARGE SCALE GENOMIC DNA]</scope>
    <source>
        <strain evidence="11">CGMCC 4.7204</strain>
    </source>
</reference>
<feature type="transmembrane region" description="Helical" evidence="8">
    <location>
        <begin position="87"/>
        <end position="108"/>
    </location>
</feature>
<dbReference type="Proteomes" id="UP001595767">
    <property type="component" value="Unassembled WGS sequence"/>
</dbReference>
<keyword evidence="7 8" id="KW-0472">Membrane</keyword>
<feature type="transmembrane region" description="Helical" evidence="8">
    <location>
        <begin position="141"/>
        <end position="159"/>
    </location>
</feature>
<accession>A0ABV8LA27</accession>
<proteinExistence type="predicted"/>
<feature type="transmembrane region" description="Helical" evidence="8">
    <location>
        <begin position="282"/>
        <end position="301"/>
    </location>
</feature>
<evidence type="ECO:0000313" key="11">
    <source>
        <dbReference type="Proteomes" id="UP001595767"/>
    </source>
</evidence>
<feature type="transmembrane region" description="Helical" evidence="8">
    <location>
        <begin position="333"/>
        <end position="357"/>
    </location>
</feature>
<keyword evidence="3 10" id="KW-0328">Glycosyltransferase</keyword>
<organism evidence="10 11">
    <name type="scientific">Nocardia rhizosphaerae</name>
    <dbReference type="NCBI Taxonomy" id="1691571"/>
    <lineage>
        <taxon>Bacteria</taxon>
        <taxon>Bacillati</taxon>
        <taxon>Actinomycetota</taxon>
        <taxon>Actinomycetes</taxon>
        <taxon>Mycobacteriales</taxon>
        <taxon>Nocardiaceae</taxon>
        <taxon>Nocardia</taxon>
    </lineage>
</organism>
<evidence type="ECO:0000256" key="4">
    <source>
        <dbReference type="ARBA" id="ARBA00022679"/>
    </source>
</evidence>
<evidence type="ECO:0000259" key="9">
    <source>
        <dbReference type="Pfam" id="PF13231"/>
    </source>
</evidence>
<dbReference type="GO" id="GO:0016757">
    <property type="term" value="F:glycosyltransferase activity"/>
    <property type="evidence" value="ECO:0007669"/>
    <property type="project" value="UniProtKB-KW"/>
</dbReference>
<sequence>MIFRSELPGLRTVPARILPPFAWREVWAVAAVAGALFLVRADRYLIGGDELYFVAAGHRPSPSYADQGPLVPLLAALSDQLAPGSLLALRFPAVLCTVLAVVLAAVMAREFGGGRGPQVCAAFAYATTPLAVMQSAMLSTFAVDITLTAVVVWLLVRWVRTRHDLLLVAAGLVAAVDFGVKWLIPIVWAGLAFGVLCFGPRAMLRARGWWAGSALLGAAAVPILWWQHVNGWPQLAMGAVVRDEQLATAGLLAMPWTMIQVTGALGLLLLAGMWGGLRSARLRPYFFLIPMIGLGLGGVVLGGLRPYFVAAAFPGLFAAGAVYLADLGVTRRIGIVGAGLAGLAAAICVALVVVLPLPPSRLAEPTDRYAQIHTRSVYFGPSGWDELVAAVDIAYHGLPAATRSELVVLTQNYWQAAALDYFGPDRGLPAAFSPNRGYGYFAAPPDHATTVLYVGVDGPDTVLDNGFGDVRRLAVVDEPFGFPGVNRGVGIWLCQEPSAPWSAVWPGLRSLPLVDGTAR</sequence>
<feature type="transmembrane region" description="Helical" evidence="8">
    <location>
        <begin position="165"/>
        <end position="196"/>
    </location>
</feature>
<feature type="transmembrane region" description="Helical" evidence="8">
    <location>
        <begin position="21"/>
        <end position="39"/>
    </location>
</feature>
<name>A0ABV8LA27_9NOCA</name>
<dbReference type="EMBL" id="JBHSBA010000015">
    <property type="protein sequence ID" value="MFC4127712.1"/>
    <property type="molecule type" value="Genomic_DNA"/>
</dbReference>
<comment type="subcellular location">
    <subcellularLocation>
        <location evidence="1">Cell membrane</location>
        <topology evidence="1">Multi-pass membrane protein</topology>
    </subcellularLocation>
</comment>